<dbReference type="AlphaFoldDB" id="G9MPZ6"/>
<dbReference type="EMBL" id="ABDF02000005">
    <property type="protein sequence ID" value="EHK23945.1"/>
    <property type="molecule type" value="Genomic_DNA"/>
</dbReference>
<keyword evidence="2" id="KW-1185">Reference proteome</keyword>
<dbReference type="OrthoDB" id="10511462at2759"/>
<sequence length="91" mass="10484">MAWGTPYWHIYPTRIFKHLNGGGTPSDVPGAQGWLDSECWDKEEGSALWPGLYRDSFDTDTSYKAARAHFQARNGRACSPQRTRLYRYAQR</sequence>
<dbReference type="Proteomes" id="UP000007115">
    <property type="component" value="Unassembled WGS sequence"/>
</dbReference>
<gene>
    <name evidence="1" type="ORF">TRIVIDRAFT_221193</name>
</gene>
<dbReference type="GeneID" id="25791535"/>
<evidence type="ECO:0000313" key="2">
    <source>
        <dbReference type="Proteomes" id="UP000007115"/>
    </source>
</evidence>
<accession>G9MPZ6</accession>
<name>G9MPZ6_HYPVG</name>
<organism evidence="1 2">
    <name type="scientific">Hypocrea virens (strain Gv29-8 / FGSC 10586)</name>
    <name type="common">Gliocladium virens</name>
    <name type="synonym">Trichoderma virens</name>
    <dbReference type="NCBI Taxonomy" id="413071"/>
    <lineage>
        <taxon>Eukaryota</taxon>
        <taxon>Fungi</taxon>
        <taxon>Dikarya</taxon>
        <taxon>Ascomycota</taxon>
        <taxon>Pezizomycotina</taxon>
        <taxon>Sordariomycetes</taxon>
        <taxon>Hypocreomycetidae</taxon>
        <taxon>Hypocreales</taxon>
        <taxon>Hypocreaceae</taxon>
        <taxon>Trichoderma</taxon>
    </lineage>
</organism>
<reference evidence="1 2" key="1">
    <citation type="journal article" date="2011" name="Genome Biol.">
        <title>Comparative genome sequence analysis underscores mycoparasitism as the ancestral life style of Trichoderma.</title>
        <authorList>
            <person name="Kubicek C.P."/>
            <person name="Herrera-Estrella A."/>
            <person name="Seidl-Seiboth V."/>
            <person name="Martinez D.A."/>
            <person name="Druzhinina I.S."/>
            <person name="Thon M."/>
            <person name="Zeilinger S."/>
            <person name="Casas-Flores S."/>
            <person name="Horwitz B.A."/>
            <person name="Mukherjee P.K."/>
            <person name="Mukherjee M."/>
            <person name="Kredics L."/>
            <person name="Alcaraz L.D."/>
            <person name="Aerts A."/>
            <person name="Antal Z."/>
            <person name="Atanasova L."/>
            <person name="Cervantes-Badillo M.G."/>
            <person name="Challacombe J."/>
            <person name="Chertkov O."/>
            <person name="McCluskey K."/>
            <person name="Coulpier F."/>
            <person name="Deshpande N."/>
            <person name="von Doehren H."/>
            <person name="Ebbole D.J."/>
            <person name="Esquivel-Naranjo E.U."/>
            <person name="Fekete E."/>
            <person name="Flipphi M."/>
            <person name="Glaser F."/>
            <person name="Gomez-Rodriguez E.Y."/>
            <person name="Gruber S."/>
            <person name="Han C."/>
            <person name="Henrissat B."/>
            <person name="Hermosa R."/>
            <person name="Hernandez-Onate M."/>
            <person name="Karaffa L."/>
            <person name="Kosti I."/>
            <person name="Le Crom S."/>
            <person name="Lindquist E."/>
            <person name="Lucas S."/>
            <person name="Luebeck M."/>
            <person name="Luebeck P.S."/>
            <person name="Margeot A."/>
            <person name="Metz B."/>
            <person name="Misra M."/>
            <person name="Nevalainen H."/>
            <person name="Omann M."/>
            <person name="Packer N."/>
            <person name="Perrone G."/>
            <person name="Uresti-Rivera E.E."/>
            <person name="Salamov A."/>
            <person name="Schmoll M."/>
            <person name="Seiboth B."/>
            <person name="Shapiro H."/>
            <person name="Sukno S."/>
            <person name="Tamayo-Ramos J.A."/>
            <person name="Tisch D."/>
            <person name="Wiest A."/>
            <person name="Wilkinson H.H."/>
            <person name="Zhang M."/>
            <person name="Coutinho P.M."/>
            <person name="Kenerley C.M."/>
            <person name="Monte E."/>
            <person name="Baker S.E."/>
            <person name="Grigoriev I.V."/>
        </authorList>
    </citation>
    <scope>NUCLEOTIDE SEQUENCE [LARGE SCALE GENOMIC DNA]</scope>
    <source>
        <strain evidence="2">Gv29-8 / FGSC 10586</strain>
    </source>
</reference>
<dbReference type="HOGENOM" id="CLU_2427291_0_0_1"/>
<dbReference type="InParanoid" id="G9MPZ6"/>
<dbReference type="VEuPathDB" id="FungiDB:TRIVIDRAFT_221193"/>
<dbReference type="RefSeq" id="XP_013958146.1">
    <property type="nucleotide sequence ID" value="XM_014102671.1"/>
</dbReference>
<comment type="caution">
    <text evidence="1">The sequence shown here is derived from an EMBL/GenBank/DDBJ whole genome shotgun (WGS) entry which is preliminary data.</text>
</comment>
<protein>
    <submittedName>
        <fullName evidence="1">Uncharacterized protein</fullName>
    </submittedName>
</protein>
<evidence type="ECO:0000313" key="1">
    <source>
        <dbReference type="EMBL" id="EHK23945.1"/>
    </source>
</evidence>
<proteinExistence type="predicted"/>